<name>A0ACB9IY63_9ASTR</name>
<dbReference type="Proteomes" id="UP001056120">
    <property type="component" value="Linkage Group LG06"/>
</dbReference>
<protein>
    <submittedName>
        <fullName evidence="1">Uncharacterized protein</fullName>
    </submittedName>
</protein>
<evidence type="ECO:0000313" key="2">
    <source>
        <dbReference type="Proteomes" id="UP001056120"/>
    </source>
</evidence>
<gene>
    <name evidence="1" type="ORF">L1987_17668</name>
</gene>
<comment type="caution">
    <text evidence="1">The sequence shown here is derived from an EMBL/GenBank/DDBJ whole genome shotgun (WGS) entry which is preliminary data.</text>
</comment>
<accession>A0ACB9IY63</accession>
<sequence length="511" mass="57938">MNNNGSNYSNNRRYPPGIGNGRGNGGGYDGGGGGNFQPNPNYYHQPRNPNQFQQQRQQPQYMQKQQSGQQHNQQQQWLRRNPNPPGSSAANANNEVEKSVYSDGSVDSSSQDWKAKLNIPAADTRYRTEDVTATKGNEFEDYFLKRELLMGIYEKGFERPSPIQEESIPIALTGSDILARAKNGTGKTAAFCIPALEKIDTDKNNIQVIILVPTRELALQTSQVCKELGKHLQIQVMVTTGGTSLKDDIMRLYQPVHLLAGTPGRILDLSKKGICKLSDCAMLVMDEADKLLSPEFQPSVEELIGFLPEQRQILMFSATFPVTVKDFKDRYLKKPYVVNLMDELTLKGITQFYAFVEERQKVHCLNTLFSKLQINQSIIFCNSVNRVELLAKKITELGYSCFYIHAKMLQDHRNRVFHDFRSGACRNLVCTDLFTRGIDIQAVNVVINFDFPKNAETYLHRVGRSGRFGHLGLAVNLITYEDRFNMYRIEQELGTEIKQIPPQIDQAIYCR</sequence>
<keyword evidence="2" id="KW-1185">Reference proteome</keyword>
<dbReference type="EMBL" id="CM042023">
    <property type="protein sequence ID" value="KAI3812955.1"/>
    <property type="molecule type" value="Genomic_DNA"/>
</dbReference>
<reference evidence="2" key="1">
    <citation type="journal article" date="2022" name="Mol. Ecol. Resour.">
        <title>The genomes of chicory, endive, great burdock and yacon provide insights into Asteraceae palaeo-polyploidization history and plant inulin production.</title>
        <authorList>
            <person name="Fan W."/>
            <person name="Wang S."/>
            <person name="Wang H."/>
            <person name="Wang A."/>
            <person name="Jiang F."/>
            <person name="Liu H."/>
            <person name="Zhao H."/>
            <person name="Xu D."/>
            <person name="Zhang Y."/>
        </authorList>
    </citation>
    <scope>NUCLEOTIDE SEQUENCE [LARGE SCALE GENOMIC DNA]</scope>
    <source>
        <strain evidence="2">cv. Yunnan</strain>
    </source>
</reference>
<reference evidence="1 2" key="2">
    <citation type="journal article" date="2022" name="Mol. Ecol. Resour.">
        <title>The genomes of chicory, endive, great burdock and yacon provide insights into Asteraceae paleo-polyploidization history and plant inulin production.</title>
        <authorList>
            <person name="Fan W."/>
            <person name="Wang S."/>
            <person name="Wang H."/>
            <person name="Wang A."/>
            <person name="Jiang F."/>
            <person name="Liu H."/>
            <person name="Zhao H."/>
            <person name="Xu D."/>
            <person name="Zhang Y."/>
        </authorList>
    </citation>
    <scope>NUCLEOTIDE SEQUENCE [LARGE SCALE GENOMIC DNA]</scope>
    <source>
        <strain evidence="2">cv. Yunnan</strain>
        <tissue evidence="1">Leaves</tissue>
    </source>
</reference>
<organism evidence="1 2">
    <name type="scientific">Smallanthus sonchifolius</name>
    <dbReference type="NCBI Taxonomy" id="185202"/>
    <lineage>
        <taxon>Eukaryota</taxon>
        <taxon>Viridiplantae</taxon>
        <taxon>Streptophyta</taxon>
        <taxon>Embryophyta</taxon>
        <taxon>Tracheophyta</taxon>
        <taxon>Spermatophyta</taxon>
        <taxon>Magnoliopsida</taxon>
        <taxon>eudicotyledons</taxon>
        <taxon>Gunneridae</taxon>
        <taxon>Pentapetalae</taxon>
        <taxon>asterids</taxon>
        <taxon>campanulids</taxon>
        <taxon>Asterales</taxon>
        <taxon>Asteraceae</taxon>
        <taxon>Asteroideae</taxon>
        <taxon>Heliantheae alliance</taxon>
        <taxon>Millerieae</taxon>
        <taxon>Smallanthus</taxon>
    </lineage>
</organism>
<evidence type="ECO:0000313" key="1">
    <source>
        <dbReference type="EMBL" id="KAI3812955.1"/>
    </source>
</evidence>
<proteinExistence type="predicted"/>